<dbReference type="AlphaFoldDB" id="A0A9D7HMM5"/>
<name>A0A9D7HMM5_9PROT</name>
<dbReference type="Pfam" id="PF19583">
    <property type="entry name" value="ODP"/>
    <property type="match status" value="1"/>
</dbReference>
<dbReference type="InterPro" id="IPR045761">
    <property type="entry name" value="ODP_dom"/>
</dbReference>
<accession>A0A9D7HMM5</accession>
<dbReference type="SMART" id="SM00849">
    <property type="entry name" value="Lactamase_B"/>
    <property type="match status" value="1"/>
</dbReference>
<protein>
    <submittedName>
        <fullName evidence="2">FprA family A-type flavoprotein</fullName>
    </submittedName>
</protein>
<gene>
    <name evidence="2" type="ORF">IPH26_21360</name>
</gene>
<evidence type="ECO:0000313" key="2">
    <source>
        <dbReference type="EMBL" id="MBK6975382.1"/>
    </source>
</evidence>
<dbReference type="EMBL" id="JADJEV010000005">
    <property type="protein sequence ID" value="MBK6975382.1"/>
    <property type="molecule type" value="Genomic_DNA"/>
</dbReference>
<dbReference type="InterPro" id="IPR001279">
    <property type="entry name" value="Metallo-B-lactamas"/>
</dbReference>
<sequence length="253" mass="27965">MPNTVLFDDGTHRNVLLEDFGLGGLAIQANQHLIIHGGAAMILDPGGHKVYSKVLTQTLAIIGKAKLHYIFLSHQDPDIVAAVNGWLMTTDAEAYVSQLWIRFVPHFGIDHLVADRLKPIPDEGMFFKLDGASLVALPAHFLHSEGNFQLYDPVSKILYSGDLGASLGAKYSAVSDFDAHLPYMEGFHRRYMGSNKVMKAWADMVRGLDIEIIAPQHGAYFQGKDMVGRFIDWCANLQCGVDLICPKFRIPTA</sequence>
<dbReference type="PANTHER" id="PTHR43041">
    <property type="entry name" value="HYDROLASE, METALLO-BETA-LACTAMASE SUPERFAMILY"/>
    <property type="match status" value="1"/>
</dbReference>
<evidence type="ECO:0000313" key="3">
    <source>
        <dbReference type="Proteomes" id="UP000807785"/>
    </source>
</evidence>
<proteinExistence type="predicted"/>
<dbReference type="PANTHER" id="PTHR43041:SF1">
    <property type="entry name" value="METALLO-BETA-LACTAMASE DOMAIN-CONTAINING PROTEIN"/>
    <property type="match status" value="1"/>
</dbReference>
<feature type="domain" description="Metallo-beta-lactamase" evidence="1">
    <location>
        <begin position="28"/>
        <end position="217"/>
    </location>
</feature>
<organism evidence="2 3">
    <name type="scientific">Candidatus Methylophosphatis roskildensis</name>
    <dbReference type="NCBI Taxonomy" id="2899263"/>
    <lineage>
        <taxon>Bacteria</taxon>
        <taxon>Pseudomonadati</taxon>
        <taxon>Pseudomonadota</taxon>
        <taxon>Betaproteobacteria</taxon>
        <taxon>Nitrosomonadales</taxon>
        <taxon>Sterolibacteriaceae</taxon>
        <taxon>Candidatus Methylophosphatis</taxon>
    </lineage>
</organism>
<comment type="caution">
    <text evidence="2">The sequence shown here is derived from an EMBL/GenBank/DDBJ whole genome shotgun (WGS) entry which is preliminary data.</text>
</comment>
<dbReference type="CDD" id="cd07709">
    <property type="entry name" value="flavodiiron_proteins_MBL-fold"/>
    <property type="match status" value="1"/>
</dbReference>
<dbReference type="Proteomes" id="UP000807785">
    <property type="component" value="Unassembled WGS sequence"/>
</dbReference>
<reference evidence="2" key="1">
    <citation type="submission" date="2020-10" db="EMBL/GenBank/DDBJ databases">
        <title>Connecting structure to function with the recovery of over 1000 high-quality activated sludge metagenome-assembled genomes encoding full-length rRNA genes using long-read sequencing.</title>
        <authorList>
            <person name="Singleton C.M."/>
            <person name="Petriglieri F."/>
            <person name="Kristensen J.M."/>
            <person name="Kirkegaard R.H."/>
            <person name="Michaelsen T.Y."/>
            <person name="Andersen M.H."/>
            <person name="Karst S.M."/>
            <person name="Dueholm M.S."/>
            <person name="Nielsen P.H."/>
            <person name="Albertsen M."/>
        </authorList>
    </citation>
    <scope>NUCLEOTIDE SEQUENCE</scope>
    <source>
        <strain evidence="2">Bjer_18-Q3-R1-45_BAT3C.347</strain>
    </source>
</reference>
<dbReference type="InterPro" id="IPR036866">
    <property type="entry name" value="RibonucZ/Hydroxyglut_hydro"/>
</dbReference>
<dbReference type="Gene3D" id="3.60.15.10">
    <property type="entry name" value="Ribonuclease Z/Hydroxyacylglutathione hydrolase-like"/>
    <property type="match status" value="1"/>
</dbReference>
<evidence type="ECO:0000259" key="1">
    <source>
        <dbReference type="SMART" id="SM00849"/>
    </source>
</evidence>
<dbReference type="SUPFAM" id="SSF56281">
    <property type="entry name" value="Metallo-hydrolase/oxidoreductase"/>
    <property type="match status" value="1"/>
</dbReference>